<feature type="domain" description="NAD-dependent epimerase/dehydratase" evidence="1">
    <location>
        <begin position="5"/>
        <end position="216"/>
    </location>
</feature>
<gene>
    <name evidence="2" type="ORF">H1B31_10625</name>
</gene>
<dbReference type="AlphaFoldDB" id="A0A7G7VJI7"/>
<accession>A0A7G7VJI7</accession>
<evidence type="ECO:0000259" key="1">
    <source>
        <dbReference type="Pfam" id="PF01370"/>
    </source>
</evidence>
<dbReference type="KEGG" id="stim:H1B31_10625"/>
<dbReference type="InterPro" id="IPR036291">
    <property type="entry name" value="NAD(P)-bd_dom_sf"/>
</dbReference>
<proteinExistence type="predicted"/>
<name>A0A7G7VJI7_9FIRM</name>
<dbReference type="RefSeq" id="WP_185980295.1">
    <property type="nucleotide sequence ID" value="NZ_CP060204.1"/>
</dbReference>
<dbReference type="PANTHER" id="PTHR43245">
    <property type="entry name" value="BIFUNCTIONAL POLYMYXIN RESISTANCE PROTEIN ARNA"/>
    <property type="match status" value="1"/>
</dbReference>
<sequence length="288" mass="32734">MKRRALITGVTGFLGGYVARCLLEDGWQVTAIVRASSQVNVLPVELRENIQFYNADRMKLPEIVQDAAPDVVFHLATYYTTVHTYEEIDRLIASNVAFGTKLLEAMDVNNVRRLVYARSSWQHYNGDAYEPANLYAATKEAFDAIVKFYTAARGLQTISLTLFDTYGEDDRRNKLLAVLPQLAAEGRRLALSSGEQRVDFVHAEDAARAFLLAGNYLADGHYELCGDYVVSSGTAVTLRELIRRYEELRGEKMLVDWGARSYREREIMIPWRGGRILPGWERNHKELM</sequence>
<dbReference type="Gene3D" id="3.40.50.720">
    <property type="entry name" value="NAD(P)-binding Rossmann-like Domain"/>
    <property type="match status" value="1"/>
</dbReference>
<dbReference type="SUPFAM" id="SSF51735">
    <property type="entry name" value="NAD(P)-binding Rossmann-fold domains"/>
    <property type="match status" value="1"/>
</dbReference>
<dbReference type="Proteomes" id="UP000515480">
    <property type="component" value="Chromosome"/>
</dbReference>
<reference evidence="2 3" key="1">
    <citation type="submission" date="2020-07" db="EMBL/GenBank/DDBJ databases">
        <title>Complete genome and description of Selenomonas timonensis sp. nov., a new bacterium isolated from a gingivitis subject.</title>
        <authorList>
            <person name="Antezack A."/>
        </authorList>
    </citation>
    <scope>NUCLEOTIDE SEQUENCE [LARGE SCALE GENOMIC DNA]</scope>
    <source>
        <strain evidence="2 3">Marseille-Q3039</strain>
    </source>
</reference>
<dbReference type="EMBL" id="CP060204">
    <property type="protein sequence ID" value="QNH54280.1"/>
    <property type="molecule type" value="Genomic_DNA"/>
</dbReference>
<keyword evidence="3" id="KW-1185">Reference proteome</keyword>
<evidence type="ECO:0000313" key="3">
    <source>
        <dbReference type="Proteomes" id="UP000515480"/>
    </source>
</evidence>
<organism evidence="2 3">
    <name type="scientific">Selenomonas timonae</name>
    <dbReference type="NCBI Taxonomy" id="2754044"/>
    <lineage>
        <taxon>Bacteria</taxon>
        <taxon>Bacillati</taxon>
        <taxon>Bacillota</taxon>
        <taxon>Negativicutes</taxon>
        <taxon>Selenomonadales</taxon>
        <taxon>Selenomonadaceae</taxon>
        <taxon>Selenomonas</taxon>
    </lineage>
</organism>
<dbReference type="InterPro" id="IPR001509">
    <property type="entry name" value="Epimerase_deHydtase"/>
</dbReference>
<dbReference type="InterPro" id="IPR050177">
    <property type="entry name" value="Lipid_A_modif_metabolic_enz"/>
</dbReference>
<evidence type="ECO:0000313" key="2">
    <source>
        <dbReference type="EMBL" id="QNH54280.1"/>
    </source>
</evidence>
<dbReference type="Pfam" id="PF01370">
    <property type="entry name" value="Epimerase"/>
    <property type="match status" value="1"/>
</dbReference>
<protein>
    <submittedName>
        <fullName evidence="2">NAD(P)-dependent oxidoreductase</fullName>
    </submittedName>
</protein>